<evidence type="ECO:0000313" key="2">
    <source>
        <dbReference type="EMBL" id="GAB0208591.1"/>
    </source>
</evidence>
<dbReference type="InterPro" id="IPR005135">
    <property type="entry name" value="Endo/exonuclease/phosphatase"/>
</dbReference>
<name>A0ABC9YG80_GRUJA</name>
<keyword evidence="3" id="KW-1185">Reference proteome</keyword>
<gene>
    <name evidence="2" type="ORF">GRJ2_003324800</name>
</gene>
<dbReference type="AlphaFoldDB" id="A0ABC9YG80"/>
<dbReference type="PANTHER" id="PTHR33395">
    <property type="entry name" value="TRANSCRIPTASE, PUTATIVE-RELATED-RELATED"/>
    <property type="match status" value="1"/>
</dbReference>
<organism evidence="2 3">
    <name type="scientific">Grus japonensis</name>
    <name type="common">Japanese crane</name>
    <name type="synonym">Red-crowned crane</name>
    <dbReference type="NCBI Taxonomy" id="30415"/>
    <lineage>
        <taxon>Eukaryota</taxon>
        <taxon>Metazoa</taxon>
        <taxon>Chordata</taxon>
        <taxon>Craniata</taxon>
        <taxon>Vertebrata</taxon>
        <taxon>Euteleostomi</taxon>
        <taxon>Archelosauria</taxon>
        <taxon>Archosauria</taxon>
        <taxon>Dinosauria</taxon>
        <taxon>Saurischia</taxon>
        <taxon>Theropoda</taxon>
        <taxon>Coelurosauria</taxon>
        <taxon>Aves</taxon>
        <taxon>Neognathae</taxon>
        <taxon>Neoaves</taxon>
        <taxon>Gruiformes</taxon>
        <taxon>Gruidae</taxon>
        <taxon>Grus</taxon>
    </lineage>
</organism>
<dbReference type="PANTHER" id="PTHR33395:SF22">
    <property type="entry name" value="REVERSE TRANSCRIPTASE DOMAIN-CONTAINING PROTEIN"/>
    <property type="match status" value="1"/>
</dbReference>
<dbReference type="SUPFAM" id="SSF56219">
    <property type="entry name" value="DNase I-like"/>
    <property type="match status" value="1"/>
</dbReference>
<feature type="domain" description="Endonuclease/exonuclease/phosphatase" evidence="1">
    <location>
        <begin position="118"/>
        <end position="262"/>
    </location>
</feature>
<reference evidence="2 3" key="1">
    <citation type="submission" date="2024-06" db="EMBL/GenBank/DDBJ databases">
        <title>The draft genome of Grus japonensis, version 3.</title>
        <authorList>
            <person name="Nabeshima K."/>
            <person name="Suzuki S."/>
            <person name="Onuma M."/>
        </authorList>
    </citation>
    <scope>NUCLEOTIDE SEQUENCE [LARGE SCALE GENOMIC DNA]</scope>
    <source>
        <strain evidence="2 3">451A</strain>
    </source>
</reference>
<accession>A0ABC9YG80</accession>
<comment type="caution">
    <text evidence="2">The sequence shown here is derived from an EMBL/GenBank/DDBJ whole genome shotgun (WGS) entry which is preliminary data.</text>
</comment>
<dbReference type="Proteomes" id="UP001623348">
    <property type="component" value="Unassembled WGS sequence"/>
</dbReference>
<dbReference type="InterPro" id="IPR036691">
    <property type="entry name" value="Endo/exonu/phosph_ase_sf"/>
</dbReference>
<dbReference type="EMBL" id="BAAFJT010000277">
    <property type="protein sequence ID" value="GAB0208591.1"/>
    <property type="molecule type" value="Genomic_DNA"/>
</dbReference>
<dbReference type="Gene3D" id="3.60.10.10">
    <property type="entry name" value="Endonuclease/exonuclease/phosphatase"/>
    <property type="match status" value="1"/>
</dbReference>
<evidence type="ECO:0000259" key="1">
    <source>
        <dbReference type="Pfam" id="PF03372"/>
    </source>
</evidence>
<proteinExistence type="predicted"/>
<sequence>MPAGSKTDPPLAKAKPISASVITYLRREKNMNEGSERVALVGTWPPGRVNPPQQQAGQLGEAGFKLRDSGGRVQSANAHATATNWGISQANQSSDKCSLAASQDENQKTNHLKGIYANARSLGNKQEELELRAQSESYDIIGITETWWDNSHDWRTTMDGYRLFHKDRQGRRERGVALYFKENLECIEVNYSDCGSPIECLWVKIRGVVSKGDLTVGVYYQPPNQDDKNNEAIFGSLKQASGQQNLVLMGDINCIDICWKNNTAAHMSQNHRMVWVGRDLKIIQFQPPCCGQGHPPLVPHHPHSKEFLSNI</sequence>
<protein>
    <recommendedName>
        <fullName evidence="1">Endonuclease/exonuclease/phosphatase domain-containing protein</fullName>
    </recommendedName>
</protein>
<dbReference type="Pfam" id="PF03372">
    <property type="entry name" value="Exo_endo_phos"/>
    <property type="match status" value="1"/>
</dbReference>
<evidence type="ECO:0000313" key="3">
    <source>
        <dbReference type="Proteomes" id="UP001623348"/>
    </source>
</evidence>